<organism evidence="2 3">
    <name type="scientific">Riccia fluitans</name>
    <dbReference type="NCBI Taxonomy" id="41844"/>
    <lineage>
        <taxon>Eukaryota</taxon>
        <taxon>Viridiplantae</taxon>
        <taxon>Streptophyta</taxon>
        <taxon>Embryophyta</taxon>
        <taxon>Marchantiophyta</taxon>
        <taxon>Marchantiopsida</taxon>
        <taxon>Marchantiidae</taxon>
        <taxon>Marchantiales</taxon>
        <taxon>Ricciaceae</taxon>
        <taxon>Riccia</taxon>
    </lineage>
</organism>
<dbReference type="PANTHER" id="PTHR12507">
    <property type="entry name" value="REDUCED GROWTH PHENOTYPE 1 RGP1, YEAST -RELATED"/>
    <property type="match status" value="1"/>
</dbReference>
<dbReference type="Proteomes" id="UP001605036">
    <property type="component" value="Unassembled WGS sequence"/>
</dbReference>
<feature type="compositionally biased region" description="Basic and acidic residues" evidence="1">
    <location>
        <begin position="266"/>
        <end position="275"/>
    </location>
</feature>
<evidence type="ECO:0000313" key="3">
    <source>
        <dbReference type="Proteomes" id="UP001605036"/>
    </source>
</evidence>
<evidence type="ECO:0000256" key="1">
    <source>
        <dbReference type="SAM" id="MobiDB-lite"/>
    </source>
</evidence>
<dbReference type="InterPro" id="IPR014848">
    <property type="entry name" value="Rgp1"/>
</dbReference>
<name>A0ABD1Z3U3_9MARC</name>
<dbReference type="Pfam" id="PF08737">
    <property type="entry name" value="Rgp1"/>
    <property type="match status" value="1"/>
</dbReference>
<feature type="compositionally biased region" description="Polar residues" evidence="1">
    <location>
        <begin position="582"/>
        <end position="591"/>
    </location>
</feature>
<proteinExistence type="predicted"/>
<dbReference type="InterPro" id="IPR014756">
    <property type="entry name" value="Ig_E-set"/>
</dbReference>
<evidence type="ECO:0008006" key="4">
    <source>
        <dbReference type="Google" id="ProtNLM"/>
    </source>
</evidence>
<feature type="compositionally biased region" description="Basic residues" evidence="1">
    <location>
        <begin position="30"/>
        <end position="41"/>
    </location>
</feature>
<accession>A0ABD1Z3U3</accession>
<gene>
    <name evidence="2" type="ORF">R1flu_009985</name>
</gene>
<feature type="region of interest" description="Disordered" evidence="1">
    <location>
        <begin position="559"/>
        <end position="607"/>
    </location>
</feature>
<feature type="region of interest" description="Disordered" evidence="1">
    <location>
        <begin position="20"/>
        <end position="45"/>
    </location>
</feature>
<protein>
    <recommendedName>
        <fullName evidence="4">Rgp1</fullName>
    </recommendedName>
</protein>
<sequence length="607" mass="67309">MWTTIPEVFPFFKRERSKSYDRLDAPAPHSPRHNPALRKSSHTQPTLHVTLDKPAYRPGDTVVATIDVKNDGATSNKTETVAKSLADTVLMEDLLVEVKGIERVDPQWLVTPKIPPGPKQRRGERTILESSSTSIVSNIMIALGQNRTYMVRTLLPKVLPPSYRGTAVRYIFYITVSLRWSYSVVENGHGAPTPQRSMSALEVRTPLQIWTLPSSSGLTADELHSKDHYGFSGIVPPTAIKVDIQWREKDDFSFWTQATDASYSLDDDKTSKRSESSSSSPVKGNMERSFEDGVLNSPVITPREINGPNASLRKALSHSALPAAYLSERQEAQEVILSSSFDKRLGIWDGASEGSGSFEAVARGRDGLLSGCENGNDHVYGGGREEERGLSPPSSPSMRYLRGKTYNIRINDQVLVRFAPRNPISTYYFGDTVSGTLTFLREEGARRCLEVSVVLETREILNPSYLHPSRKNSSVISKVQSEYFETVCDMLNSHFIFSVPLDGPASFSTPLISVQWILRFEFVSSPPHVDWSKYAHPLLIEERERGEWSLPIVVHAPLPPRAKRDAPASPESKIASGRGATSFASSPSTREGSPVRLRDRASSSSSF</sequence>
<dbReference type="SUPFAM" id="SSF81296">
    <property type="entry name" value="E set domains"/>
    <property type="match status" value="1"/>
</dbReference>
<evidence type="ECO:0000313" key="2">
    <source>
        <dbReference type="EMBL" id="KAL2642398.1"/>
    </source>
</evidence>
<feature type="region of interest" description="Disordered" evidence="1">
    <location>
        <begin position="265"/>
        <end position="290"/>
    </location>
</feature>
<reference evidence="2 3" key="1">
    <citation type="submission" date="2024-09" db="EMBL/GenBank/DDBJ databases">
        <title>Chromosome-scale assembly of Riccia fluitans.</title>
        <authorList>
            <person name="Paukszto L."/>
            <person name="Sawicki J."/>
            <person name="Karawczyk K."/>
            <person name="Piernik-Szablinska J."/>
            <person name="Szczecinska M."/>
            <person name="Mazdziarz M."/>
        </authorList>
    </citation>
    <scope>NUCLEOTIDE SEQUENCE [LARGE SCALE GENOMIC DNA]</scope>
    <source>
        <strain evidence="2">Rf_01</strain>
        <tissue evidence="2">Aerial parts of the thallus</tissue>
    </source>
</reference>
<comment type="caution">
    <text evidence="2">The sequence shown here is derived from an EMBL/GenBank/DDBJ whole genome shotgun (WGS) entry which is preliminary data.</text>
</comment>
<keyword evidence="3" id="KW-1185">Reference proteome</keyword>
<dbReference type="EMBL" id="JBHFFA010000002">
    <property type="protein sequence ID" value="KAL2642398.1"/>
    <property type="molecule type" value="Genomic_DNA"/>
</dbReference>
<dbReference type="AlphaFoldDB" id="A0ABD1Z3U3"/>